<evidence type="ECO:0000256" key="1">
    <source>
        <dbReference type="SAM" id="Coils"/>
    </source>
</evidence>
<evidence type="ECO:0000313" key="4">
    <source>
        <dbReference type="EMBL" id="QWF71589.1"/>
    </source>
</evidence>
<dbReference type="RefSeq" id="WP_215583371.1">
    <property type="nucleotide sequence ID" value="NZ_CP073754.1"/>
</dbReference>
<proteinExistence type="predicted"/>
<dbReference type="SUPFAM" id="SSF110997">
    <property type="entry name" value="Sporulation related repeat"/>
    <property type="match status" value="1"/>
</dbReference>
<dbReference type="InterPro" id="IPR036680">
    <property type="entry name" value="SPOR-like_sf"/>
</dbReference>
<feature type="region of interest" description="Disordered" evidence="2">
    <location>
        <begin position="1"/>
        <end position="34"/>
    </location>
</feature>
<dbReference type="Pfam" id="PF05036">
    <property type="entry name" value="SPOR"/>
    <property type="match status" value="1"/>
</dbReference>
<feature type="compositionally biased region" description="Polar residues" evidence="2">
    <location>
        <begin position="15"/>
        <end position="25"/>
    </location>
</feature>
<feature type="coiled-coil region" evidence="1">
    <location>
        <begin position="324"/>
        <end position="351"/>
    </location>
</feature>
<dbReference type="EMBL" id="CP073754">
    <property type="protein sequence ID" value="QWF71589.1"/>
    <property type="molecule type" value="Genomic_DNA"/>
</dbReference>
<feature type="compositionally biased region" description="Polar residues" evidence="2">
    <location>
        <begin position="142"/>
        <end position="152"/>
    </location>
</feature>
<feature type="domain" description="SPOR" evidence="3">
    <location>
        <begin position="388"/>
        <end position="467"/>
    </location>
</feature>
<dbReference type="GO" id="GO:0042834">
    <property type="term" value="F:peptidoglycan binding"/>
    <property type="evidence" value="ECO:0007669"/>
    <property type="project" value="InterPro"/>
</dbReference>
<organism evidence="4 5">
    <name type="scientific">Methylomonas paludis</name>
    <dbReference type="NCBI Taxonomy" id="1173101"/>
    <lineage>
        <taxon>Bacteria</taxon>
        <taxon>Pseudomonadati</taxon>
        <taxon>Pseudomonadota</taxon>
        <taxon>Gammaproteobacteria</taxon>
        <taxon>Methylococcales</taxon>
        <taxon>Methylococcaceae</taxon>
        <taxon>Methylomonas</taxon>
    </lineage>
</organism>
<dbReference type="InterPro" id="IPR007730">
    <property type="entry name" value="SPOR-like_dom"/>
</dbReference>
<name>A0A975MQF1_9GAMM</name>
<dbReference type="KEGG" id="mpad:KEF85_03670"/>
<feature type="compositionally biased region" description="Basic and acidic residues" evidence="2">
    <location>
        <begin position="367"/>
        <end position="388"/>
    </location>
</feature>
<protein>
    <submittedName>
        <fullName evidence="4">SPOR domain-containing protein</fullName>
    </submittedName>
</protein>
<accession>A0A975MQF1</accession>
<evidence type="ECO:0000259" key="3">
    <source>
        <dbReference type="PROSITE" id="PS51724"/>
    </source>
</evidence>
<reference evidence="4" key="1">
    <citation type="submission" date="2021-04" db="EMBL/GenBank/DDBJ databases">
        <title>Draft genome sequence data of methanotrophic Methylovulum sp. strain S1L and Methylomonas sp. strain S2AM isolated from boreal lake water columns.</title>
        <authorList>
            <person name="Rissanen A.J."/>
            <person name="Mangayil R."/>
            <person name="Svenning M.M."/>
            <person name="Khanongnuch R."/>
        </authorList>
    </citation>
    <scope>NUCLEOTIDE SEQUENCE</scope>
    <source>
        <strain evidence="4">S2AM</strain>
    </source>
</reference>
<evidence type="ECO:0000256" key="2">
    <source>
        <dbReference type="SAM" id="MobiDB-lite"/>
    </source>
</evidence>
<keyword evidence="5" id="KW-1185">Reference proteome</keyword>
<feature type="region of interest" description="Disordered" evidence="2">
    <location>
        <begin position="131"/>
        <end position="152"/>
    </location>
</feature>
<dbReference type="Gene3D" id="3.30.70.1070">
    <property type="entry name" value="Sporulation related repeat"/>
    <property type="match status" value="1"/>
</dbReference>
<feature type="region of interest" description="Disordered" evidence="2">
    <location>
        <begin position="352"/>
        <end position="390"/>
    </location>
</feature>
<dbReference type="Proteomes" id="UP000676649">
    <property type="component" value="Chromosome"/>
</dbReference>
<keyword evidence="1" id="KW-0175">Coiled coil</keyword>
<sequence length="473" mass="51158">MEDSSQDPSSKPRKTSLTDTSSLESNRAKQVGDIDDQDVIDRLLIDDDLPPFTEPEAYQDFAEIQLSPGTSDALVEDLAEFADVDDNKHRVENIEEITTPELDALDQVAGIAEFSAEPAEVDFPAPGLTVHTPTASAKPLHSTPSSTTDNNGDLEQGAELAALASQIIALQNRQLHLTQELAEKANKAELARFQSDIDAIIQTQYNNGKRQSAPPTQRQTVKSAYFANSLAVLAIAVAAGLGYGLQQADQRITALNETTVQLQTLLSNPTSSEDNQEDKAALQKKLDDLTAADIVLTEQVADLNKALKNETVSTKTTLSLGKQLAGLSSQNKQTDAAVQALETKLAAIEKNRAPAAHGQLTTASPAKSEKKSAEPEKKTAEIEKKPTDNSEDNWSVSLVAFKQDWYAKRIADEYAGKGVPVKVSRTQAKGENWYRLSVDGFKNQTDANSYAAKVKKTLNLDSVLVLRASSTQN</sequence>
<dbReference type="PROSITE" id="PS51724">
    <property type="entry name" value="SPOR"/>
    <property type="match status" value="1"/>
</dbReference>
<dbReference type="AlphaFoldDB" id="A0A975MQF1"/>
<gene>
    <name evidence="4" type="ORF">KEF85_03670</name>
</gene>
<evidence type="ECO:0000313" key="5">
    <source>
        <dbReference type="Proteomes" id="UP000676649"/>
    </source>
</evidence>